<evidence type="ECO:0000256" key="1">
    <source>
        <dbReference type="SAM" id="MobiDB-lite"/>
    </source>
</evidence>
<dbReference type="OrthoDB" id="529205at2759"/>
<dbReference type="AlphaFoldDB" id="A0A6H0Y488"/>
<organism evidence="2 3">
    <name type="scientific">Peltaster fructicola</name>
    <dbReference type="NCBI Taxonomy" id="286661"/>
    <lineage>
        <taxon>Eukaryota</taxon>
        <taxon>Fungi</taxon>
        <taxon>Dikarya</taxon>
        <taxon>Ascomycota</taxon>
        <taxon>Pezizomycotina</taxon>
        <taxon>Dothideomycetes</taxon>
        <taxon>Dothideomycetes incertae sedis</taxon>
        <taxon>Peltaster</taxon>
    </lineage>
</organism>
<dbReference type="Proteomes" id="UP000503462">
    <property type="component" value="Chromosome 5"/>
</dbReference>
<proteinExistence type="predicted"/>
<feature type="compositionally biased region" description="Basic and acidic residues" evidence="1">
    <location>
        <begin position="72"/>
        <end position="133"/>
    </location>
</feature>
<keyword evidence="3" id="KW-1185">Reference proteome</keyword>
<evidence type="ECO:0000313" key="2">
    <source>
        <dbReference type="EMBL" id="QIX01430.1"/>
    </source>
</evidence>
<protein>
    <submittedName>
        <fullName evidence="2">Uncharacterized protein</fullName>
    </submittedName>
</protein>
<dbReference type="EMBL" id="CP051143">
    <property type="protein sequence ID" value="QIX01430.1"/>
    <property type="molecule type" value="Genomic_DNA"/>
</dbReference>
<accession>A0A6H0Y488</accession>
<reference evidence="2 3" key="1">
    <citation type="journal article" date="2016" name="Sci. Rep.">
        <title>Peltaster fructicola genome reveals evolution from an invasive phytopathogen to an ectophytic parasite.</title>
        <authorList>
            <person name="Xu C."/>
            <person name="Chen H."/>
            <person name="Gleason M.L."/>
            <person name="Xu J.R."/>
            <person name="Liu H."/>
            <person name="Zhang R."/>
            <person name="Sun G."/>
        </authorList>
    </citation>
    <scope>NUCLEOTIDE SEQUENCE [LARGE SCALE GENOMIC DNA]</scope>
    <source>
        <strain evidence="2 3">LNHT1506</strain>
    </source>
</reference>
<sequence>MTGCCLRELPLLLLFERRFLEHYQSIPTDMRSYTTLTRRAFHAVVPRSVAQQRCFTVTAQRPVRHTGQSPEEVEKSKQEQLKKQEQGKGEWHEDLASSSETHVKADREEVKDHDDHIEKLQDETAKQAEKEKR</sequence>
<gene>
    <name evidence="2" type="ORF">AMS68_006947</name>
</gene>
<feature type="region of interest" description="Disordered" evidence="1">
    <location>
        <begin position="60"/>
        <end position="133"/>
    </location>
</feature>
<evidence type="ECO:0000313" key="3">
    <source>
        <dbReference type="Proteomes" id="UP000503462"/>
    </source>
</evidence>
<name>A0A6H0Y488_9PEZI</name>